<feature type="transmembrane region" description="Helical" evidence="9">
    <location>
        <begin position="39"/>
        <end position="55"/>
    </location>
</feature>
<dbReference type="InterPro" id="IPR005467">
    <property type="entry name" value="His_kinase_dom"/>
</dbReference>
<feature type="transmembrane region" description="Helical" evidence="9">
    <location>
        <begin position="124"/>
        <end position="147"/>
    </location>
</feature>
<accession>A0ABU8FSS2</accession>
<dbReference type="CDD" id="cd00075">
    <property type="entry name" value="HATPase"/>
    <property type="match status" value="1"/>
</dbReference>
<dbReference type="SUPFAM" id="SSF55874">
    <property type="entry name" value="ATPase domain of HSP90 chaperone/DNA topoisomerase II/histidine kinase"/>
    <property type="match status" value="1"/>
</dbReference>
<dbReference type="InterPro" id="IPR036890">
    <property type="entry name" value="HATPase_C_sf"/>
</dbReference>
<keyword evidence="7" id="KW-0067">ATP-binding</keyword>
<dbReference type="Gene3D" id="3.30.565.10">
    <property type="entry name" value="Histidine kinase-like ATPase, C-terminal domain"/>
    <property type="match status" value="1"/>
</dbReference>
<evidence type="ECO:0000256" key="4">
    <source>
        <dbReference type="ARBA" id="ARBA00022679"/>
    </source>
</evidence>
<feature type="transmembrane region" description="Helical" evidence="9">
    <location>
        <begin position="62"/>
        <end position="82"/>
    </location>
</feature>
<keyword evidence="3" id="KW-0597">Phosphoprotein</keyword>
<dbReference type="PANTHER" id="PTHR44936:SF9">
    <property type="entry name" value="SENSOR PROTEIN CREC"/>
    <property type="match status" value="1"/>
</dbReference>
<feature type="transmembrane region" description="Helical" evidence="9">
    <location>
        <begin position="14"/>
        <end position="33"/>
    </location>
</feature>
<evidence type="ECO:0000256" key="9">
    <source>
        <dbReference type="SAM" id="Phobius"/>
    </source>
</evidence>
<comment type="catalytic activity">
    <reaction evidence="1">
        <text>ATP + protein L-histidine = ADP + protein N-phospho-L-histidine.</text>
        <dbReference type="EC" id="2.7.13.3"/>
    </reaction>
</comment>
<evidence type="ECO:0000256" key="8">
    <source>
        <dbReference type="ARBA" id="ARBA00023012"/>
    </source>
</evidence>
<evidence type="ECO:0000256" key="1">
    <source>
        <dbReference type="ARBA" id="ARBA00000085"/>
    </source>
</evidence>
<protein>
    <recommendedName>
        <fullName evidence="2">histidine kinase</fullName>
        <ecNumber evidence="2">2.7.13.3</ecNumber>
    </recommendedName>
</protein>
<proteinExistence type="predicted"/>
<comment type="caution">
    <text evidence="11">The sequence shown here is derived from an EMBL/GenBank/DDBJ whole genome shotgun (WGS) entry which is preliminary data.</text>
</comment>
<feature type="transmembrane region" description="Helical" evidence="9">
    <location>
        <begin position="94"/>
        <end position="112"/>
    </location>
</feature>
<dbReference type="InterPro" id="IPR003594">
    <property type="entry name" value="HATPase_dom"/>
</dbReference>
<feature type="domain" description="Histidine kinase" evidence="10">
    <location>
        <begin position="271"/>
        <end position="433"/>
    </location>
</feature>
<sequence>MIILNLSNLVKKDIYILVLMIFTVPLAGEIKFFPFNETFRMSFGAPTFFFFLLLFRRMPAFFPGFLTGIAVVEFRILIDLITQKNMDWISSFHIQYPSFFFYFTYSCLFYLAKIKRFHHQPLMVGLIGFIIEILSDCVELMIQYFVLKTTITPEALYEIIVVAFSHSFIVISFFNMMKLYEAQSRERQIKKQNEHMLILISNLYEDAVHLKKTLQDAENITKKSYDLYKSLDSLENGQMKFQVEDLRQHALKIAGEVHEIKKDNQRIFAGLSKLISDESFTDYMSIYELINIIVRANEKYARLLEKDIQFVYKIDGAHPHYHIYTILSIINNVVANAVEAIQDIGTITIDINKEHDLVEFRIGDNGPGISSKYKESIFEPGFTSKYDAAGNASTGIGLSYVKEMVEQLEGDVTLEDRPEGEGSIFIIRLGIDHIIGKG</sequence>
<evidence type="ECO:0000313" key="11">
    <source>
        <dbReference type="EMBL" id="MEI4828254.1"/>
    </source>
</evidence>
<evidence type="ECO:0000256" key="2">
    <source>
        <dbReference type="ARBA" id="ARBA00012438"/>
    </source>
</evidence>
<keyword evidence="6 11" id="KW-0418">Kinase</keyword>
<dbReference type="GO" id="GO:0016301">
    <property type="term" value="F:kinase activity"/>
    <property type="evidence" value="ECO:0007669"/>
    <property type="project" value="UniProtKB-KW"/>
</dbReference>
<keyword evidence="9" id="KW-1133">Transmembrane helix</keyword>
<dbReference type="EC" id="2.7.13.3" evidence="2"/>
<reference evidence="11 12" key="1">
    <citation type="submission" date="2024-01" db="EMBL/GenBank/DDBJ databases">
        <title>Seven novel Bacillus-like species.</title>
        <authorList>
            <person name="Liu G."/>
        </authorList>
    </citation>
    <scope>NUCLEOTIDE SEQUENCE [LARGE SCALE GENOMIC DNA]</scope>
    <source>
        <strain evidence="11 12">FJAT-53711</strain>
    </source>
</reference>
<dbReference type="Proteomes" id="UP001367922">
    <property type="component" value="Unassembled WGS sequence"/>
</dbReference>
<keyword evidence="5" id="KW-0547">Nucleotide-binding</keyword>
<evidence type="ECO:0000256" key="3">
    <source>
        <dbReference type="ARBA" id="ARBA00022553"/>
    </source>
</evidence>
<keyword evidence="12" id="KW-1185">Reference proteome</keyword>
<evidence type="ECO:0000256" key="7">
    <source>
        <dbReference type="ARBA" id="ARBA00022840"/>
    </source>
</evidence>
<dbReference type="PROSITE" id="PS50109">
    <property type="entry name" value="HIS_KIN"/>
    <property type="match status" value="1"/>
</dbReference>
<dbReference type="InterPro" id="IPR004358">
    <property type="entry name" value="Sig_transdc_His_kin-like_C"/>
</dbReference>
<keyword evidence="9" id="KW-0472">Membrane</keyword>
<dbReference type="EMBL" id="JBAWSV010000001">
    <property type="protein sequence ID" value="MEI4828254.1"/>
    <property type="molecule type" value="Genomic_DNA"/>
</dbReference>
<dbReference type="SMART" id="SM00387">
    <property type="entry name" value="HATPase_c"/>
    <property type="match status" value="1"/>
</dbReference>
<organism evidence="11 12">
    <name type="scientific">Bacillus yunxiaonensis</name>
    <dbReference type="NCBI Taxonomy" id="3127665"/>
    <lineage>
        <taxon>Bacteria</taxon>
        <taxon>Bacillati</taxon>
        <taxon>Bacillota</taxon>
        <taxon>Bacilli</taxon>
        <taxon>Bacillales</taxon>
        <taxon>Bacillaceae</taxon>
        <taxon>Bacillus</taxon>
    </lineage>
</organism>
<dbReference type="RefSeq" id="WP_336480648.1">
    <property type="nucleotide sequence ID" value="NZ_JBAWSV010000001.1"/>
</dbReference>
<keyword evidence="8" id="KW-0902">Two-component regulatory system</keyword>
<dbReference type="PRINTS" id="PR00344">
    <property type="entry name" value="BCTRLSENSOR"/>
</dbReference>
<evidence type="ECO:0000259" key="10">
    <source>
        <dbReference type="PROSITE" id="PS50109"/>
    </source>
</evidence>
<evidence type="ECO:0000313" key="12">
    <source>
        <dbReference type="Proteomes" id="UP001367922"/>
    </source>
</evidence>
<name>A0ABU8FSS2_9BACI</name>
<dbReference type="InterPro" id="IPR050980">
    <property type="entry name" value="2C_sensor_his_kinase"/>
</dbReference>
<evidence type="ECO:0000256" key="5">
    <source>
        <dbReference type="ARBA" id="ARBA00022741"/>
    </source>
</evidence>
<dbReference type="Pfam" id="PF02518">
    <property type="entry name" value="HATPase_c"/>
    <property type="match status" value="1"/>
</dbReference>
<keyword evidence="9" id="KW-0812">Transmembrane</keyword>
<dbReference type="PANTHER" id="PTHR44936">
    <property type="entry name" value="SENSOR PROTEIN CREC"/>
    <property type="match status" value="1"/>
</dbReference>
<gene>
    <name evidence="11" type="ORF">WAX78_02095</name>
</gene>
<feature type="transmembrane region" description="Helical" evidence="9">
    <location>
        <begin position="159"/>
        <end position="180"/>
    </location>
</feature>
<keyword evidence="4" id="KW-0808">Transferase</keyword>
<evidence type="ECO:0000256" key="6">
    <source>
        <dbReference type="ARBA" id="ARBA00022777"/>
    </source>
</evidence>